<dbReference type="NCBIfam" id="TIGR03284">
    <property type="entry name" value="thym_sym"/>
    <property type="match status" value="2"/>
</dbReference>
<dbReference type="PRINTS" id="PR00108">
    <property type="entry name" value="THYMDSNTHASE"/>
</dbReference>
<keyword evidence="10" id="KW-1185">Reference proteome</keyword>
<dbReference type="SUPFAM" id="SSF55831">
    <property type="entry name" value="Thymidylate synthase/dCMP hydroxymethylase"/>
    <property type="match status" value="1"/>
</dbReference>
<dbReference type="InterPro" id="IPR020940">
    <property type="entry name" value="Thymidylate_synthase_AS"/>
</dbReference>
<sequence length="271" mass="30982">MATVTPIPTPYEDLLAEVLQHGAQKSDRTGTGTRSVFGRQIRFDLADSFPLITTKRVHFKAVALELLWFLRGDSNARWLQERGVRIWNEWADENGDLGPIYGVQWRSWPTPNGGDIDQISTLVDQLRENPDSRRHVVTAWNPGQLAEMALPPCHILFQFYVADGRLSCQLYQRSADMFLGVPFNIASYSLLTLMVAQQAGLEPGEFIWTGGDCHIYSNHEEQVREQLSREARPYPQLHLRRRPESLFAYEFEDFEVLNYDPHPSIKAPVAV</sequence>
<keyword evidence="2 6" id="KW-0963">Cytoplasm</keyword>
<dbReference type="PROSITE" id="PS00091">
    <property type="entry name" value="THYMIDYLATE_SYNTHASE"/>
    <property type="match status" value="1"/>
</dbReference>
<feature type="binding site" description="in other chain" evidence="6">
    <location>
        <begin position="214"/>
        <end position="216"/>
    </location>
    <ligand>
        <name>dUMP</name>
        <dbReference type="ChEBI" id="CHEBI:246422"/>
        <note>ligand shared between dimeric partners</note>
    </ligand>
</feature>
<dbReference type="Proteomes" id="UP000310458">
    <property type="component" value="Unassembled WGS sequence"/>
</dbReference>
<protein>
    <recommendedName>
        <fullName evidence="1 6">Thymidylate synthase</fullName>
        <shortName evidence="6">TS</shortName>
        <shortName evidence="6">TSase</shortName>
        <ecNumber evidence="1 6">2.1.1.45</ecNumber>
    </recommendedName>
</protein>
<dbReference type="PANTHER" id="PTHR11548:SF9">
    <property type="entry name" value="THYMIDYLATE SYNTHASE"/>
    <property type="match status" value="1"/>
</dbReference>
<dbReference type="EC" id="2.1.1.45" evidence="1 6"/>
<comment type="similarity">
    <text evidence="6">Belongs to the thymidylate synthase family. Bacterial-type ThyA subfamily.</text>
</comment>
<feature type="binding site" evidence="6">
    <location>
        <begin position="133"/>
        <end position="134"/>
    </location>
    <ligand>
        <name>dUMP</name>
        <dbReference type="ChEBI" id="CHEBI:246422"/>
        <note>ligand shared between dimeric partners</note>
    </ligand>
</feature>
<feature type="binding site" description="in other chain" evidence="6">
    <location>
        <begin position="173"/>
        <end position="176"/>
    </location>
    <ligand>
        <name>dUMP</name>
        <dbReference type="ChEBI" id="CHEBI:246422"/>
        <note>ligand shared between dimeric partners</note>
    </ligand>
</feature>
<dbReference type="Gene3D" id="3.30.572.10">
    <property type="entry name" value="Thymidylate synthase/dCMP hydroxymethylase domain"/>
    <property type="match status" value="1"/>
</dbReference>
<dbReference type="InterPro" id="IPR036926">
    <property type="entry name" value="Thymidate_synth/dCMP_Mease_sf"/>
</dbReference>
<evidence type="ECO:0000256" key="6">
    <source>
        <dbReference type="HAMAP-Rule" id="MF_00008"/>
    </source>
</evidence>
<dbReference type="GO" id="GO:0004799">
    <property type="term" value="F:thymidylate synthase activity"/>
    <property type="evidence" value="ECO:0007669"/>
    <property type="project" value="UniProtKB-UniRule"/>
</dbReference>
<dbReference type="CDD" id="cd00351">
    <property type="entry name" value="TS_Pyrimidine_HMase"/>
    <property type="match status" value="1"/>
</dbReference>
<accession>A0A5R9BB40</accession>
<feature type="active site" evidence="7">
    <location>
        <position position="153"/>
    </location>
</feature>
<dbReference type="InterPro" id="IPR000398">
    <property type="entry name" value="Thymidylate_synthase"/>
</dbReference>
<comment type="caution">
    <text evidence="9">The sequence shown here is derived from an EMBL/GenBank/DDBJ whole genome shotgun (WGS) entry which is preliminary data.</text>
</comment>
<evidence type="ECO:0000256" key="5">
    <source>
        <dbReference type="ARBA" id="ARBA00022727"/>
    </source>
</evidence>
<dbReference type="PANTHER" id="PTHR11548">
    <property type="entry name" value="THYMIDYLATE SYNTHASE 1"/>
    <property type="match status" value="1"/>
</dbReference>
<dbReference type="NCBIfam" id="NF002499">
    <property type="entry name" value="PRK01827.1-5"/>
    <property type="match status" value="1"/>
</dbReference>
<name>A0A5R9BB40_9MICC</name>
<evidence type="ECO:0000256" key="7">
    <source>
        <dbReference type="PROSITE-ProRule" id="PRU10016"/>
    </source>
</evidence>
<gene>
    <name evidence="6" type="primary">thyA</name>
    <name evidence="9" type="ORF">FEF26_11575</name>
</gene>
<dbReference type="GO" id="GO:0006235">
    <property type="term" value="P:dTTP biosynthetic process"/>
    <property type="evidence" value="ECO:0007669"/>
    <property type="project" value="UniProtKB-UniRule"/>
</dbReference>
<dbReference type="Pfam" id="PF00303">
    <property type="entry name" value="Thymidylat_synt"/>
    <property type="match status" value="1"/>
</dbReference>
<evidence type="ECO:0000313" key="10">
    <source>
        <dbReference type="Proteomes" id="UP000310458"/>
    </source>
</evidence>
<comment type="subcellular location">
    <subcellularLocation>
        <location evidence="6">Cytoplasm</location>
    </subcellularLocation>
</comment>
<feature type="active site" description="Nucleophile" evidence="6">
    <location>
        <position position="153"/>
    </location>
</feature>
<keyword evidence="3 6" id="KW-0489">Methyltransferase</keyword>
<feature type="binding site" description="in other chain" evidence="6">
    <location>
        <position position="184"/>
    </location>
    <ligand>
        <name>dUMP</name>
        <dbReference type="ChEBI" id="CHEBI:246422"/>
        <note>ligand shared between dimeric partners</note>
    </ligand>
</feature>
<evidence type="ECO:0000259" key="8">
    <source>
        <dbReference type="Pfam" id="PF00303"/>
    </source>
</evidence>
<evidence type="ECO:0000256" key="4">
    <source>
        <dbReference type="ARBA" id="ARBA00022679"/>
    </source>
</evidence>
<dbReference type="GO" id="GO:0006231">
    <property type="term" value="P:dTMP biosynthetic process"/>
    <property type="evidence" value="ECO:0007669"/>
    <property type="project" value="UniProtKB-UniRule"/>
</dbReference>
<dbReference type="InterPro" id="IPR023451">
    <property type="entry name" value="Thymidate_synth/dCMP_Mease_dom"/>
</dbReference>
<dbReference type="FunFam" id="3.30.572.10:FF:000013">
    <property type="entry name" value="Thymidylate synthase"/>
    <property type="match status" value="1"/>
</dbReference>
<dbReference type="HAMAP" id="MF_00008">
    <property type="entry name" value="Thymidy_synth_bact"/>
    <property type="match status" value="1"/>
</dbReference>
<feature type="binding site" evidence="6">
    <location>
        <position position="58"/>
    </location>
    <ligand>
        <name>(6R)-5,10-methylene-5,6,7,8-tetrahydrofolate</name>
        <dbReference type="ChEBI" id="CHEBI:15636"/>
    </ligand>
</feature>
<evidence type="ECO:0000256" key="3">
    <source>
        <dbReference type="ARBA" id="ARBA00022603"/>
    </source>
</evidence>
<proteinExistence type="inferred from homology"/>
<comment type="catalytic activity">
    <reaction evidence="6">
        <text>dUMP + (6R)-5,10-methylene-5,6,7,8-tetrahydrofolate = 7,8-dihydrofolate + dTMP</text>
        <dbReference type="Rhea" id="RHEA:12104"/>
        <dbReference type="ChEBI" id="CHEBI:15636"/>
        <dbReference type="ChEBI" id="CHEBI:57451"/>
        <dbReference type="ChEBI" id="CHEBI:63528"/>
        <dbReference type="ChEBI" id="CHEBI:246422"/>
        <dbReference type="EC" id="2.1.1.45"/>
    </reaction>
</comment>
<reference evidence="9 10" key="1">
    <citation type="submission" date="2019-05" db="EMBL/GenBank/DDBJ databases">
        <title>Nesterenkonia sp. GY074 isolated from the Southern Atlantic Ocean.</title>
        <authorList>
            <person name="Zhang G."/>
        </authorList>
    </citation>
    <scope>NUCLEOTIDE SEQUENCE [LARGE SCALE GENOMIC DNA]</scope>
    <source>
        <strain evidence="9 10">GY074</strain>
    </source>
</reference>
<dbReference type="GO" id="GO:0032259">
    <property type="term" value="P:methylation"/>
    <property type="evidence" value="ECO:0007669"/>
    <property type="project" value="UniProtKB-KW"/>
</dbReference>
<comment type="function">
    <text evidence="6">Catalyzes the reductive methylation of 2'-deoxyuridine-5'-monophosphate (dUMP) to 2'-deoxythymidine-5'-monophosphate (dTMP) while utilizing 5,10-methylenetetrahydrofolate (mTHF) as the methyl donor and reductant in the reaction, yielding dihydrofolate (DHF) as a by-product. This enzymatic reaction provides an intracellular de novo source of dTMP, an essential precursor for DNA biosynthesis.</text>
</comment>
<dbReference type="GO" id="GO:0005829">
    <property type="term" value="C:cytosol"/>
    <property type="evidence" value="ECO:0007669"/>
    <property type="project" value="TreeGrafter"/>
</dbReference>
<evidence type="ECO:0000256" key="2">
    <source>
        <dbReference type="ARBA" id="ARBA00022490"/>
    </source>
</evidence>
<evidence type="ECO:0000256" key="1">
    <source>
        <dbReference type="ARBA" id="ARBA00011947"/>
    </source>
</evidence>
<comment type="subunit">
    <text evidence="6">Homodimer.</text>
</comment>
<feature type="binding site" evidence="6">
    <location>
        <position position="176"/>
    </location>
    <ligand>
        <name>(6R)-5,10-methylene-5,6,7,8-tetrahydrofolate</name>
        <dbReference type="ChEBI" id="CHEBI:15636"/>
    </ligand>
</feature>
<keyword evidence="5 6" id="KW-0545">Nucleotide biosynthesis</keyword>
<dbReference type="NCBIfam" id="NF002497">
    <property type="entry name" value="PRK01827.1-3"/>
    <property type="match status" value="1"/>
</dbReference>
<dbReference type="AlphaFoldDB" id="A0A5R9BB40"/>
<evidence type="ECO:0000313" key="9">
    <source>
        <dbReference type="EMBL" id="TLP94588.1"/>
    </source>
</evidence>
<keyword evidence="4 6" id="KW-0808">Transferase</keyword>
<dbReference type="InterPro" id="IPR045097">
    <property type="entry name" value="Thymidate_synth/dCMP_Mease"/>
</dbReference>
<feature type="domain" description="Thymidylate synthase/dCMP hydroxymethylase" evidence="8">
    <location>
        <begin position="10"/>
        <end position="271"/>
    </location>
</feature>
<dbReference type="OrthoDB" id="9774633at2"/>
<organism evidence="9 10">
    <name type="scientific">Nesterenkonia salmonea</name>
    <dbReference type="NCBI Taxonomy" id="1804987"/>
    <lineage>
        <taxon>Bacteria</taxon>
        <taxon>Bacillati</taxon>
        <taxon>Actinomycetota</taxon>
        <taxon>Actinomycetes</taxon>
        <taxon>Micrococcales</taxon>
        <taxon>Micrococcaceae</taxon>
        <taxon>Nesterenkonia</taxon>
    </lineage>
</organism>
<feature type="binding site" description="in other chain" evidence="6">
    <location>
        <position position="28"/>
    </location>
    <ligand>
        <name>dUMP</name>
        <dbReference type="ChEBI" id="CHEBI:246422"/>
        <note>ligand shared between dimeric partners</note>
    </ligand>
</feature>
<comment type="pathway">
    <text evidence="6">Pyrimidine metabolism; dTTP biosynthesis.</text>
</comment>
<dbReference type="UniPathway" id="UPA00575"/>
<dbReference type="EMBL" id="VAVZ01000033">
    <property type="protein sequence ID" value="TLP94588.1"/>
    <property type="molecule type" value="Genomic_DNA"/>
</dbReference>
<feature type="binding site" evidence="6">
    <location>
        <position position="270"/>
    </location>
    <ligand>
        <name>(6R)-5,10-methylene-5,6,7,8-tetrahydrofolate</name>
        <dbReference type="ChEBI" id="CHEBI:15636"/>
    </ligand>
</feature>